<dbReference type="SUPFAM" id="SSF51735">
    <property type="entry name" value="NAD(P)-binding Rossmann-fold domains"/>
    <property type="match status" value="1"/>
</dbReference>
<keyword evidence="3" id="KW-1185">Reference proteome</keyword>
<dbReference type="Proteomes" id="UP000282574">
    <property type="component" value="Unassembled WGS sequence"/>
</dbReference>
<dbReference type="EMBL" id="RSCK01000092">
    <property type="protein sequence ID" value="RUT04118.1"/>
    <property type="molecule type" value="Genomic_DNA"/>
</dbReference>
<sequence length="146" mass="16376">MSRLILNDNTLNEILTTSKVIAVVGHSDKPERTSYQIAQFLRQVGYTIIPVNPSVSEIDGQRSYASLQDIPEPVDIVNVFRRREYVPEIVEEIIAIRAKTIWTQLGIYDAPSAQKASSAGLNVVMNACIKIEYYRLGINHSSELLN</sequence>
<dbReference type="InterPro" id="IPR003781">
    <property type="entry name" value="CoA-bd"/>
</dbReference>
<dbReference type="PANTHER" id="PTHR33303:SF2">
    <property type="entry name" value="COA-BINDING DOMAIN-CONTAINING PROTEIN"/>
    <property type="match status" value="1"/>
</dbReference>
<dbReference type="Gene3D" id="3.40.50.720">
    <property type="entry name" value="NAD(P)-binding Rossmann-like Domain"/>
    <property type="match status" value="1"/>
</dbReference>
<evidence type="ECO:0000313" key="2">
    <source>
        <dbReference type="EMBL" id="RUT04118.1"/>
    </source>
</evidence>
<dbReference type="AlphaFoldDB" id="A0AB37UBT6"/>
<organism evidence="2 3">
    <name type="scientific">Chroococcidiopsis cubana SAG 39.79</name>
    <dbReference type="NCBI Taxonomy" id="388085"/>
    <lineage>
        <taxon>Bacteria</taxon>
        <taxon>Bacillati</taxon>
        <taxon>Cyanobacteriota</taxon>
        <taxon>Cyanophyceae</taxon>
        <taxon>Chroococcidiopsidales</taxon>
        <taxon>Chroococcidiopsidaceae</taxon>
        <taxon>Chroococcidiopsis</taxon>
    </lineage>
</organism>
<feature type="domain" description="CoA-binding" evidence="1">
    <location>
        <begin position="15"/>
        <end position="107"/>
    </location>
</feature>
<dbReference type="PANTHER" id="PTHR33303">
    <property type="entry name" value="CYTOPLASMIC PROTEIN-RELATED"/>
    <property type="match status" value="1"/>
</dbReference>
<evidence type="ECO:0000313" key="3">
    <source>
        <dbReference type="Proteomes" id="UP000282574"/>
    </source>
</evidence>
<dbReference type="Pfam" id="PF13380">
    <property type="entry name" value="CoA_binding_2"/>
    <property type="match status" value="1"/>
</dbReference>
<accession>A0AB37UBT6</accession>
<name>A0AB37UBT6_9CYAN</name>
<dbReference type="InterPro" id="IPR036291">
    <property type="entry name" value="NAD(P)-bd_dom_sf"/>
</dbReference>
<gene>
    <name evidence="2" type="ORF">DSM107010_59230</name>
</gene>
<reference evidence="2 3" key="1">
    <citation type="journal article" date="2019" name="Genome Biol. Evol.">
        <title>Day and night: Metabolic profiles and evolutionary relationships of six axenic non-marine cyanobacteria.</title>
        <authorList>
            <person name="Will S.E."/>
            <person name="Henke P."/>
            <person name="Boedeker C."/>
            <person name="Huang S."/>
            <person name="Brinkmann H."/>
            <person name="Rohde M."/>
            <person name="Jarek M."/>
            <person name="Friedl T."/>
            <person name="Seufert S."/>
            <person name="Schumacher M."/>
            <person name="Overmann J."/>
            <person name="Neumann-Schaal M."/>
            <person name="Petersen J."/>
        </authorList>
    </citation>
    <scope>NUCLEOTIDE SEQUENCE [LARGE SCALE GENOMIC DNA]</scope>
    <source>
        <strain evidence="2 3">SAG 39.79</strain>
    </source>
</reference>
<comment type="caution">
    <text evidence="2">The sequence shown here is derived from an EMBL/GenBank/DDBJ whole genome shotgun (WGS) entry which is preliminary data.</text>
</comment>
<evidence type="ECO:0000259" key="1">
    <source>
        <dbReference type="SMART" id="SM00881"/>
    </source>
</evidence>
<protein>
    <submittedName>
        <fullName evidence="2">CoA-binding protein</fullName>
    </submittedName>
</protein>
<dbReference type="RefSeq" id="WP_106167654.1">
    <property type="nucleotide sequence ID" value="NZ_JAVKZF010000004.1"/>
</dbReference>
<proteinExistence type="predicted"/>
<dbReference type="SMART" id="SM00881">
    <property type="entry name" value="CoA_binding"/>
    <property type="match status" value="1"/>
</dbReference>